<dbReference type="Pfam" id="PF06170">
    <property type="entry name" value="DUF983"/>
    <property type="match status" value="1"/>
</dbReference>
<reference evidence="3" key="1">
    <citation type="journal article" date="2017" name="Biotechnol. Biofuels">
        <title>Evaluation of environmental bacterial communities as a factor affecting the growth of duckweed Lemna minor.</title>
        <authorList>
            <person name="Ishizawa H."/>
            <person name="Kuroda M."/>
            <person name="Morikawa M."/>
            <person name="Ike M."/>
        </authorList>
    </citation>
    <scope>NUCLEOTIDE SEQUENCE [LARGE SCALE GENOMIC DNA]</scope>
    <source>
        <strain evidence="3">M6</strain>
    </source>
</reference>
<proteinExistence type="predicted"/>
<organism evidence="2 3">
    <name type="scientific">Asticcacaulis excentricus</name>
    <dbReference type="NCBI Taxonomy" id="78587"/>
    <lineage>
        <taxon>Bacteria</taxon>
        <taxon>Pseudomonadati</taxon>
        <taxon>Pseudomonadota</taxon>
        <taxon>Alphaproteobacteria</taxon>
        <taxon>Caulobacterales</taxon>
        <taxon>Caulobacteraceae</taxon>
        <taxon>Asticcacaulis</taxon>
    </lineage>
</organism>
<feature type="transmembrane region" description="Helical" evidence="1">
    <location>
        <begin position="83"/>
        <end position="112"/>
    </location>
</feature>
<dbReference type="AlphaFoldDB" id="A0A3G9FWR1"/>
<evidence type="ECO:0000313" key="3">
    <source>
        <dbReference type="Proteomes" id="UP000278756"/>
    </source>
</evidence>
<evidence type="ECO:0000256" key="1">
    <source>
        <dbReference type="SAM" id="Phobius"/>
    </source>
</evidence>
<accession>A0A3G9FWR1</accession>
<reference evidence="3" key="2">
    <citation type="journal article" date="2017" name="Plant Physiol. Biochem.">
        <title>Differential oxidative and antioxidative response of duckweed Lemna minor toward plant growth promoting/inhibiting bacteria.</title>
        <authorList>
            <person name="Ishizawa H."/>
            <person name="Kuroda M."/>
            <person name="Morikawa M."/>
            <person name="Ike M."/>
        </authorList>
    </citation>
    <scope>NUCLEOTIDE SEQUENCE [LARGE SCALE GENOMIC DNA]</scope>
    <source>
        <strain evidence="3">M6</strain>
    </source>
</reference>
<dbReference type="RefSeq" id="WP_126419551.1">
    <property type="nucleotide sequence ID" value="NZ_AP018827.1"/>
</dbReference>
<dbReference type="InterPro" id="IPR009325">
    <property type="entry name" value="DUF983"/>
</dbReference>
<dbReference type="Proteomes" id="UP000278756">
    <property type="component" value="Chromosome 1"/>
</dbReference>
<protein>
    <submittedName>
        <fullName evidence="2">Cobalt-zinc-cadmium resistance protein CzcA</fullName>
    </submittedName>
</protein>
<sequence>MTDKASLSTAISRGLRRRCPACGEGHAFRGYLKVVDTCSHCQTPLGAYPCDDGPAYVTMLLVGHLVIAPMFAFEFFWNFPLEIVVPVTLTIMGALTLLLLPFIKGGFLGLIWHHGLKRFR</sequence>
<dbReference type="OrthoDB" id="9799456at2"/>
<keyword evidence="1" id="KW-1133">Transmembrane helix</keyword>
<feature type="transmembrane region" description="Helical" evidence="1">
    <location>
        <begin position="55"/>
        <end position="77"/>
    </location>
</feature>
<evidence type="ECO:0000313" key="2">
    <source>
        <dbReference type="EMBL" id="BBF79552.1"/>
    </source>
</evidence>
<dbReference type="EMBL" id="AP018827">
    <property type="protein sequence ID" value="BBF79552.1"/>
    <property type="molecule type" value="Genomic_DNA"/>
</dbReference>
<gene>
    <name evidence="2" type="ORF">EM6_0120</name>
</gene>
<keyword evidence="1" id="KW-0472">Membrane</keyword>
<keyword evidence="1" id="KW-0812">Transmembrane</keyword>
<name>A0A3G9FWR1_9CAUL</name>